<dbReference type="InterPro" id="IPR011993">
    <property type="entry name" value="PH-like_dom_sf"/>
</dbReference>
<evidence type="ECO:0000313" key="4">
    <source>
        <dbReference type="Proteomes" id="UP001470230"/>
    </source>
</evidence>
<dbReference type="InterPro" id="IPR036322">
    <property type="entry name" value="WD40_repeat_dom_sf"/>
</dbReference>
<gene>
    <name evidence="3" type="ORF">M9Y10_035565</name>
</gene>
<dbReference type="Gene3D" id="1.10.1540.10">
    <property type="entry name" value="BEACH domain"/>
    <property type="match status" value="1"/>
</dbReference>
<dbReference type="PANTHER" id="PTHR13743:SF161">
    <property type="entry name" value="BEIGE_BEACH DOMAIN CONTAINING PROTEIN"/>
    <property type="match status" value="1"/>
</dbReference>
<dbReference type="SUPFAM" id="SSF49899">
    <property type="entry name" value="Concanavalin A-like lectins/glucanases"/>
    <property type="match status" value="1"/>
</dbReference>
<dbReference type="Gene3D" id="2.30.29.30">
    <property type="entry name" value="Pleckstrin-homology domain (PH domain)/Phosphotyrosine-binding domain (PTB)"/>
    <property type="match status" value="1"/>
</dbReference>
<dbReference type="InterPro" id="IPR013320">
    <property type="entry name" value="ConA-like_dom_sf"/>
</dbReference>
<dbReference type="SUPFAM" id="SSF50729">
    <property type="entry name" value="PH domain-like"/>
    <property type="match status" value="1"/>
</dbReference>
<sequence>MKKLLSKNDLCSAILSNKCSIASSENSQLNNFLDVNQKSYQDNSKKLFSELNQFSKKEIATILNELKTKEQDFTDILLQHNFTFQQHIDVIKKNSIIFQHPDSSSNSQSFACMVQLYSYLSLFMNFSQSSKEYYEELINSFLLSLDTNYVKSNNKLHAICLSCFFYLMRSYLQLSDISEKFVMNSIIMFFTENKNTKSKSIFRSHNQKVSKFIPSDFLILFLYSAIIFAKVQSKYLNDLIQLFDCIIQENYLNNFPKEIAVSFLKVIADVSPSIQSLIFFDHIMPFVEVDLISNYLKLLPNSIIAEIENSEEHFADINITDDSKAFKLPNSIDVSTNIFSMVTWKTFDKPINLALDLERIKFPELIDLTDVIRAEVLEMIDYIRRIVKRDNKLVLKLFDLIQLSSSNIANSKYSVEISVAFLHLLLSIVSSSKSRRKSMDGRRIELLQFFPTQIFLNDVVLNPSYTIFSYREDNDKTFLYLNSLRSQLFDIFIEKGVSSINSIFYEIVYYPMLFAEFTYRLSLSNVQIGKDEVVVISPMFVFAMNYYVHFKDLNEDQLSMVNLARESIFYFFDTLFKNNEKLTIFFQDTFFIESVLNLTFEYQPRQIILSHVSSYLQLIENLNNNECVNKINTLILNASNSLDDPQYAELCADYLKMITKVIQISRLNAFYFTPLNSLLCQNMLKLKKGDEKSKYFIFEFITFLALTSDFHILSASETDALQTSIISSFGPEPSKELFIKLVNLIAGQCLTSLSPSFEIRQPSILRALMAIYLKSTILQDLFTFVAKLLQFSMKNCIEAHKGEVDMFLIDLLYKWRNDKEISVNLVASSMSLFMLICKAVSSFVVVQKFISLFAPIHRRYLSKYHCLIIKSMCNILDSVRKKPLSCLPLREPCTFEIEGLKGEHIEKGFSVIFWIFHPSSNPNYKVQIFSLRDIKNQRIALLLQGNNIYTEFNMHIPKETKSTQWSRTTDINLNENEWNLVTLTFEPDGDTTTVTYSLNNIHYSKASIFPCLISLGMIKAQIGGFSSNVSDSPSLLGSIGIFNKMSHSQIDQFYQVGSNSRKIDSRISEFNTICFFVSDEKDGQIYLNNIASLNEIKLKKESIQSVIPNNFCSIYLKKFNLCMILPLFAQWNLLAEDGSSIPNHQDLTCELLVNSLTVFTEAQTQFSASGGFTILLHLLQSCDERFITYKFYLQLYNLFDNLVDIKCKEQLYSNILMNVDLWLKALPEDHLSIIRHWSTELVPKTTKLALKLIPISWILSNLRIHYWYTPVEKYTITIDEDRFTDLNVNECRSFLIQIAFQLAQTKIEENDFRCLISHILTCRDFQQTEDLLHFLNHVIKDCKTSIKSVKDSFKLISLLQYLFNSQNNELISSSFEIIAFSHNNQLINDYSLDSHFDLILHQLTSSFVTRDLLPKLLEITKNNVPELFPICSWAAMNIGDSAMREMLTTLKPSKKYEINEFWAIWPIVALFKADEKLQRFIGRYLIKCSSNYHYLFATCEIVGRALHEDIDKAKKIIIVEFGKLLLRDDYDAGVDEIVEYFLLVKHYLFFHCEAQQNISINKEYEKSPFNTSTEITNVSVNNSPKKLPRKERRRKARYSIRRDSIENYGYSQVDQENAISLLNPEQELEDGHEKVVSYDDSLHANLSPVSFKSKRTSMFTIGHATFTNQKKKRTDKKILSMTPLELDEKIREIASEPISYSFGLKMSNEMKWDDLDVAQQAISVFLRDPDTRVAETILLICSFSLHYSTKHIQTVVSKLNLHNSSLNSAFNFFLHHCELVNYKATDVGPTTKPSNYLQTVENKNDRMISASPLMFLKHFLKYESNNAAISMDISEMINESIVGLSSSLMAKFTDDYGNLLDTASKLWNQNWRTMSMDKAPWHRSISRINKIHFKRDFTLCSNLCPVKLRRNYLFDDHMKASLLRDTGSVVSAQKILDKYKEELTNKYNNQGNVYTLFEVVEDKSCNQGNLIDSLDEANESKCVVELPCEFVKVNKTAAGIFALFSKKIILTKSEKKSIVIDLSDIRNVFLRTHFHHPTAIEIFTVFGKSYFINFPNLNPIPILKSIKTFTKPFGANIQCTDFQSYFQSKKVTEEWLNRRISNFEYLMNLNMLSGRTFNDPSQYPILPWIISDYESEKLDLNDPNFFRDLSKPIGAINEERLQQLIEKWEMFDSMGINSYLYSSGYVCPLSVYLWLIRQEPFTSLHINLQSGKFDYPARLFTSIGATYNTSTHQPNDYRELIPEFYSSPEFLINSNKFDLGSLNGSKVNDVELPAWASSPYEFVYLMRKAMESDYVSDHIHQWIDLIWGEKQRGEKAVKANNIYLKEMYDDIWTHEKLSDPNERASIEAILCHVGQIPPQLFDKPHPIRGPAVAPTFSIEKPVIFELPTSHLITSSIYPIVQQKKRFINFSAVDLSGQLIEVSFPLSYFSESGEKKVIFKRRSSSKELFQSKPIKIPHDFIVSSQISKHCQTARKDAFGTLSKSKFTLVAANGYDIILADASTGASSLYIHHRSEIVQVAASQNSYEWIIIADRDAYLTLYHQNKFKYTLQTFMKSITCLSMNFGFRQVVCGTSDNSLLFCSISSNYLSIFRVVELDDGFQPIKIIITNSWGFVVVYLTKMNERKLSHYLALYSINGDLIKRVEISIQIQQLETYSTNDGFDFIVARDDAFNLYSFEAFYLDLKNPFYNCDSSISNFFTIPDKSMAVQITQEGKIIFIPFVV</sequence>
<evidence type="ECO:0000259" key="1">
    <source>
        <dbReference type="PROSITE" id="PS50197"/>
    </source>
</evidence>
<keyword evidence="4" id="KW-1185">Reference proteome</keyword>
<dbReference type="InterPro" id="IPR050865">
    <property type="entry name" value="BEACH_Domain"/>
</dbReference>
<dbReference type="Proteomes" id="UP001470230">
    <property type="component" value="Unassembled WGS sequence"/>
</dbReference>
<dbReference type="InterPro" id="IPR023362">
    <property type="entry name" value="PH-BEACH_dom"/>
</dbReference>
<dbReference type="PANTHER" id="PTHR13743">
    <property type="entry name" value="BEIGE/BEACH-RELATED"/>
    <property type="match status" value="1"/>
</dbReference>
<comment type="caution">
    <text evidence="3">The sequence shown here is derived from an EMBL/GenBank/DDBJ whole genome shotgun (WGS) entry which is preliminary data.</text>
</comment>
<evidence type="ECO:0000313" key="3">
    <source>
        <dbReference type="EMBL" id="KAK8838149.1"/>
    </source>
</evidence>
<dbReference type="Pfam" id="PF02138">
    <property type="entry name" value="Beach"/>
    <property type="match status" value="1"/>
</dbReference>
<evidence type="ECO:0008006" key="5">
    <source>
        <dbReference type="Google" id="ProtNLM"/>
    </source>
</evidence>
<dbReference type="Gene3D" id="2.60.120.200">
    <property type="match status" value="1"/>
</dbReference>
<proteinExistence type="predicted"/>
<evidence type="ECO:0000259" key="2">
    <source>
        <dbReference type="PROSITE" id="PS51783"/>
    </source>
</evidence>
<dbReference type="InterPro" id="IPR036372">
    <property type="entry name" value="BEACH_dom_sf"/>
</dbReference>
<dbReference type="PROSITE" id="PS50197">
    <property type="entry name" value="BEACH"/>
    <property type="match status" value="1"/>
</dbReference>
<dbReference type="Pfam" id="PF15787">
    <property type="entry name" value="DUF4704"/>
    <property type="match status" value="1"/>
</dbReference>
<dbReference type="PROSITE" id="PS51783">
    <property type="entry name" value="PH_BEACH"/>
    <property type="match status" value="1"/>
</dbReference>
<name>A0ABR2GW42_9EUKA</name>
<organism evidence="3 4">
    <name type="scientific">Tritrichomonas musculus</name>
    <dbReference type="NCBI Taxonomy" id="1915356"/>
    <lineage>
        <taxon>Eukaryota</taxon>
        <taxon>Metamonada</taxon>
        <taxon>Parabasalia</taxon>
        <taxon>Tritrichomonadida</taxon>
        <taxon>Tritrichomonadidae</taxon>
        <taxon>Tritrichomonas</taxon>
    </lineage>
</organism>
<reference evidence="3 4" key="1">
    <citation type="submission" date="2024-04" db="EMBL/GenBank/DDBJ databases">
        <title>Tritrichomonas musculus Genome.</title>
        <authorList>
            <person name="Alves-Ferreira E."/>
            <person name="Grigg M."/>
            <person name="Lorenzi H."/>
            <person name="Galac M."/>
        </authorList>
    </citation>
    <scope>NUCLEOTIDE SEQUENCE [LARGE SCALE GENOMIC DNA]</scope>
    <source>
        <strain evidence="3 4">EAF2021</strain>
    </source>
</reference>
<dbReference type="CDD" id="cd06071">
    <property type="entry name" value="Beach"/>
    <property type="match status" value="1"/>
</dbReference>
<dbReference type="InterPro" id="IPR000409">
    <property type="entry name" value="BEACH_dom"/>
</dbReference>
<accession>A0ABR2GW42</accession>
<feature type="domain" description="BEACH" evidence="1">
    <location>
        <begin position="2080"/>
        <end position="2368"/>
    </location>
</feature>
<dbReference type="SUPFAM" id="SSF81837">
    <property type="entry name" value="BEACH domain"/>
    <property type="match status" value="1"/>
</dbReference>
<dbReference type="SUPFAM" id="SSF50978">
    <property type="entry name" value="WD40 repeat-like"/>
    <property type="match status" value="1"/>
</dbReference>
<dbReference type="SMART" id="SM01026">
    <property type="entry name" value="Beach"/>
    <property type="match status" value="1"/>
</dbReference>
<dbReference type="InterPro" id="IPR031570">
    <property type="entry name" value="NBEA/BDCP_DUF4704"/>
</dbReference>
<protein>
    <recommendedName>
        <fullName evidence="5">BEACH domain-containing protein</fullName>
    </recommendedName>
</protein>
<feature type="domain" description="BEACH-type PH" evidence="2">
    <location>
        <begin position="1966"/>
        <end position="2070"/>
    </location>
</feature>
<dbReference type="EMBL" id="JAPFFF010000056">
    <property type="protein sequence ID" value="KAK8838149.1"/>
    <property type="molecule type" value="Genomic_DNA"/>
</dbReference>